<name>A0A540VSS5_9GAMM</name>
<protein>
    <submittedName>
        <fullName evidence="1">Methionine biosynthesis protein MetW</fullName>
    </submittedName>
</protein>
<sequence length="200" mass="22701">MSPLRADLEIVANWVEEGQRVLDLGCGDGLLLRHLFEQRRATGYGLEIDPEGISQSIANGINVIESDLDKGLADFEDDAFDQVIMTQTLQAVQRPDQLLSEMMRVGRTGIVTFPNFAHYRLRWHIAVRGRMPMSAALSYAWYETPNIHFCTIRDFEALCEALGIHIIERRVLSHDLKRPLIGGFMPNLFGEIALYRICRA</sequence>
<comment type="caution">
    <text evidence="1">The sequence shown here is derived from an EMBL/GenBank/DDBJ whole genome shotgun (WGS) entry which is preliminary data.</text>
</comment>
<dbReference type="InterPro" id="IPR010743">
    <property type="entry name" value="Methionine_synth_MetW"/>
</dbReference>
<dbReference type="STRING" id="1260251.SPISAL_01590"/>
<evidence type="ECO:0000313" key="1">
    <source>
        <dbReference type="EMBL" id="TQE99746.1"/>
    </source>
</evidence>
<dbReference type="NCBIfam" id="TIGR02081">
    <property type="entry name" value="metW"/>
    <property type="match status" value="1"/>
</dbReference>
<dbReference type="Proteomes" id="UP000315400">
    <property type="component" value="Unassembled WGS sequence"/>
</dbReference>
<dbReference type="Pfam" id="PF07021">
    <property type="entry name" value="MetW"/>
    <property type="match status" value="1"/>
</dbReference>
<reference evidence="1 2" key="1">
    <citation type="submission" date="2019-06" db="EMBL/GenBank/DDBJ databases">
        <title>Metagenome assembled Genome of Spiribacter salinus SL48-SHIP from the microbial mat of Salt Lake 48 (Novosibirsk region, Russia).</title>
        <authorList>
            <person name="Shipova A."/>
            <person name="Rozanov A.S."/>
            <person name="Bryanskaya A.V."/>
            <person name="Peltek S.E."/>
        </authorList>
    </citation>
    <scope>NUCLEOTIDE SEQUENCE [LARGE SCALE GENOMIC DNA]</scope>
    <source>
        <strain evidence="1">SL48-SHIP-2</strain>
    </source>
</reference>
<evidence type="ECO:0000313" key="2">
    <source>
        <dbReference type="Proteomes" id="UP000315400"/>
    </source>
</evidence>
<dbReference type="EMBL" id="VIFK01000041">
    <property type="protein sequence ID" value="TQE99746.1"/>
    <property type="molecule type" value="Genomic_DNA"/>
</dbReference>
<accession>A0A540VSS5</accession>
<proteinExistence type="predicted"/>
<gene>
    <name evidence="1" type="primary">metW</name>
    <name evidence="1" type="ORF">FKY71_06970</name>
</gene>
<dbReference type="CDD" id="cd02440">
    <property type="entry name" value="AdoMet_MTases"/>
    <property type="match status" value="1"/>
</dbReference>
<dbReference type="SUPFAM" id="SSF53335">
    <property type="entry name" value="S-adenosyl-L-methionine-dependent methyltransferases"/>
    <property type="match status" value="1"/>
</dbReference>
<dbReference type="AlphaFoldDB" id="A0A540VSS5"/>
<dbReference type="InterPro" id="IPR029063">
    <property type="entry name" value="SAM-dependent_MTases_sf"/>
</dbReference>
<organism evidence="1 2">
    <name type="scientific">Spiribacter salinus</name>
    <dbReference type="NCBI Taxonomy" id="1335746"/>
    <lineage>
        <taxon>Bacteria</taxon>
        <taxon>Pseudomonadati</taxon>
        <taxon>Pseudomonadota</taxon>
        <taxon>Gammaproteobacteria</taxon>
        <taxon>Chromatiales</taxon>
        <taxon>Ectothiorhodospiraceae</taxon>
        <taxon>Spiribacter</taxon>
    </lineage>
</organism>
<dbReference type="Gene3D" id="3.40.50.150">
    <property type="entry name" value="Vaccinia Virus protein VP39"/>
    <property type="match status" value="1"/>
</dbReference>